<keyword evidence="2" id="KW-1133">Transmembrane helix</keyword>
<keyword evidence="5" id="KW-1185">Reference proteome</keyword>
<gene>
    <name evidence="4" type="ORF">FANTH_8026</name>
</gene>
<evidence type="ECO:0000313" key="4">
    <source>
        <dbReference type="EMBL" id="KAF5243733.1"/>
    </source>
</evidence>
<dbReference type="PANTHER" id="PTHR12286">
    <property type="entry name" value="SACCHAROPINE DEHYDROGENASE-LIKE OXIDOREDUCTASE"/>
    <property type="match status" value="1"/>
</dbReference>
<dbReference type="Proteomes" id="UP000573603">
    <property type="component" value="Unassembled WGS sequence"/>
</dbReference>
<feature type="domain" description="Saccharopine dehydrogenase NADP binding" evidence="3">
    <location>
        <begin position="14"/>
        <end position="142"/>
    </location>
</feature>
<dbReference type="Pfam" id="PF03435">
    <property type="entry name" value="Sacchrp_dh_NADP"/>
    <property type="match status" value="1"/>
</dbReference>
<dbReference type="GO" id="GO:0005811">
    <property type="term" value="C:lipid droplet"/>
    <property type="evidence" value="ECO:0007669"/>
    <property type="project" value="TreeGrafter"/>
</dbReference>
<protein>
    <recommendedName>
        <fullName evidence="3">Saccharopine dehydrogenase NADP binding domain-containing protein</fullName>
    </recommendedName>
</protein>
<dbReference type="InterPro" id="IPR051276">
    <property type="entry name" value="Saccharopine_DH-like_oxidrdct"/>
</dbReference>
<evidence type="ECO:0000256" key="1">
    <source>
        <dbReference type="ARBA" id="ARBA00038048"/>
    </source>
</evidence>
<dbReference type="InterPro" id="IPR005097">
    <property type="entry name" value="Sacchrp_dh_NADP-bd"/>
</dbReference>
<keyword evidence="2" id="KW-0472">Membrane</keyword>
<name>A0A8H4ZBG8_9HYPO</name>
<dbReference type="PANTHER" id="PTHR12286:SF5">
    <property type="entry name" value="SACCHAROPINE DEHYDROGENASE-LIKE OXIDOREDUCTASE"/>
    <property type="match status" value="1"/>
</dbReference>
<sequence length="439" mass="48235">MPLVKDHDRQYDMVVLGATGYTGKLTAEYISMHLATDLKWAVAGRNNDKLKAVVEECQKLNPDRLPPAIEVVNLNDADLSVLAKKTCIIVTTIGPYSLYGEHAYKVCAEAGTHYVDVTGEAAWVHKMIKKYEATAKQTGAILIPQAGIESAPADLITWTMAKAIRTDLGSQTRDVVVSLHKINSAPSGGTLATALSIWDVFSLQEIKDASSPYAQSPVKHKDPKRPKSSILQMIFGVRTVPNLGLQTTSVTNSTDVAVVERTWGLLSSTPSRKDEFYGPNFVWVEHMKARNWLHGIFIHWLLIVGGVLLVSVAPLRNFLKKRVYQPGEGAKREDTAKDEIEYRGIAYPDSEKAACKAALCRMWYHGGMYFCKFQKPKGELLLTVVPTVTGMLLAEIAATILEDDIELDGGSYTPACLGQGLVDRLDKSGFRTDVKIIDA</sequence>
<comment type="caution">
    <text evidence="4">The sequence shown here is derived from an EMBL/GenBank/DDBJ whole genome shotgun (WGS) entry which is preliminary data.</text>
</comment>
<feature type="transmembrane region" description="Helical" evidence="2">
    <location>
        <begin position="292"/>
        <end position="315"/>
    </location>
</feature>
<organism evidence="4 5">
    <name type="scientific">Fusarium anthophilum</name>
    <dbReference type="NCBI Taxonomy" id="48485"/>
    <lineage>
        <taxon>Eukaryota</taxon>
        <taxon>Fungi</taxon>
        <taxon>Dikarya</taxon>
        <taxon>Ascomycota</taxon>
        <taxon>Pezizomycotina</taxon>
        <taxon>Sordariomycetes</taxon>
        <taxon>Hypocreomycetidae</taxon>
        <taxon>Hypocreales</taxon>
        <taxon>Nectriaceae</taxon>
        <taxon>Fusarium</taxon>
        <taxon>Fusarium fujikuroi species complex</taxon>
    </lineage>
</organism>
<evidence type="ECO:0000256" key="2">
    <source>
        <dbReference type="SAM" id="Phobius"/>
    </source>
</evidence>
<evidence type="ECO:0000313" key="5">
    <source>
        <dbReference type="Proteomes" id="UP000573603"/>
    </source>
</evidence>
<dbReference type="GO" id="GO:0005739">
    <property type="term" value="C:mitochondrion"/>
    <property type="evidence" value="ECO:0007669"/>
    <property type="project" value="TreeGrafter"/>
</dbReference>
<dbReference type="AlphaFoldDB" id="A0A8H4ZBG8"/>
<dbReference type="SUPFAM" id="SSF51735">
    <property type="entry name" value="NAD(P)-binding Rossmann-fold domains"/>
    <property type="match status" value="1"/>
</dbReference>
<dbReference type="GO" id="GO:0005886">
    <property type="term" value="C:plasma membrane"/>
    <property type="evidence" value="ECO:0007669"/>
    <property type="project" value="TreeGrafter"/>
</dbReference>
<proteinExistence type="inferred from homology"/>
<keyword evidence="2" id="KW-0812">Transmembrane</keyword>
<reference evidence="4 5" key="1">
    <citation type="journal article" date="2020" name="BMC Genomics">
        <title>Correction to: Identification and distribution of gene clusters required for synthesis of sphingolipid metabolism inhibitors in diverse species of the filamentous fungus Fusarium.</title>
        <authorList>
            <person name="Kim H.S."/>
            <person name="Lohmar J.M."/>
            <person name="Busman M."/>
            <person name="Brown D.W."/>
            <person name="Naumann T.A."/>
            <person name="Divon H.H."/>
            <person name="Lysoe E."/>
            <person name="Uhlig S."/>
            <person name="Proctor R.H."/>
        </authorList>
    </citation>
    <scope>NUCLEOTIDE SEQUENCE [LARGE SCALE GENOMIC DNA]</scope>
    <source>
        <strain evidence="4 5">NRRL 25214</strain>
    </source>
</reference>
<dbReference type="GO" id="GO:0009247">
    <property type="term" value="P:glycolipid biosynthetic process"/>
    <property type="evidence" value="ECO:0007669"/>
    <property type="project" value="TreeGrafter"/>
</dbReference>
<dbReference type="InterPro" id="IPR036291">
    <property type="entry name" value="NAD(P)-bd_dom_sf"/>
</dbReference>
<dbReference type="Gene3D" id="3.40.50.720">
    <property type="entry name" value="NAD(P)-binding Rossmann-like Domain"/>
    <property type="match status" value="1"/>
</dbReference>
<evidence type="ECO:0000259" key="3">
    <source>
        <dbReference type="Pfam" id="PF03435"/>
    </source>
</evidence>
<comment type="similarity">
    <text evidence="1">Belongs to the saccharopine dehydrogenase family.</text>
</comment>
<dbReference type="EMBL" id="JABEVY010000186">
    <property type="protein sequence ID" value="KAF5243733.1"/>
    <property type="molecule type" value="Genomic_DNA"/>
</dbReference>
<accession>A0A8H4ZBG8</accession>